<dbReference type="GO" id="GO:0045892">
    <property type="term" value="P:negative regulation of DNA-templated transcription"/>
    <property type="evidence" value="ECO:0007669"/>
    <property type="project" value="TreeGrafter"/>
</dbReference>
<dbReference type="InterPro" id="IPR004092">
    <property type="entry name" value="Mbt"/>
</dbReference>
<evidence type="ECO:0000256" key="3">
    <source>
        <dbReference type="ARBA" id="ARBA00022491"/>
    </source>
</evidence>
<keyword evidence="12" id="KW-1185">Reference proteome</keyword>
<comment type="similarity">
    <text evidence="2">Belongs to the SCM family.</text>
</comment>
<dbReference type="Gene3D" id="3.90.1150.190">
    <property type="entry name" value="SLED domain"/>
    <property type="match status" value="1"/>
</dbReference>
<dbReference type="GO" id="GO:0005634">
    <property type="term" value="C:nucleus"/>
    <property type="evidence" value="ECO:0007669"/>
    <property type="project" value="UniProtKB-SubCell"/>
</dbReference>
<dbReference type="InterPro" id="IPR038348">
    <property type="entry name" value="SLED_sf"/>
</dbReference>
<feature type="region of interest" description="Disordered" evidence="9">
    <location>
        <begin position="461"/>
        <end position="487"/>
    </location>
</feature>
<dbReference type="Pfam" id="PF17208">
    <property type="entry name" value="RBR"/>
    <property type="match status" value="1"/>
</dbReference>
<dbReference type="EMBL" id="JASDAP010000009">
    <property type="protein sequence ID" value="KAK1896785.1"/>
    <property type="molecule type" value="Genomic_DNA"/>
</dbReference>
<reference evidence="11" key="1">
    <citation type="submission" date="2023-04" db="EMBL/GenBank/DDBJ databases">
        <title>Chromosome-level genome of Chaenocephalus aceratus.</title>
        <authorList>
            <person name="Park H."/>
        </authorList>
    </citation>
    <scope>NUCLEOTIDE SEQUENCE</scope>
    <source>
        <strain evidence="11">DE</strain>
        <tissue evidence="11">Muscle</tissue>
    </source>
</reference>
<evidence type="ECO:0000256" key="6">
    <source>
        <dbReference type="ARBA" id="ARBA00023163"/>
    </source>
</evidence>
<proteinExistence type="inferred from homology"/>
<dbReference type="PROSITE" id="PS50105">
    <property type="entry name" value="SAM_DOMAIN"/>
    <property type="match status" value="1"/>
</dbReference>
<dbReference type="Gene3D" id="2.30.30.140">
    <property type="match status" value="2"/>
</dbReference>
<dbReference type="InterPro" id="IPR047531">
    <property type="entry name" value="SAM_Scm-like"/>
</dbReference>
<evidence type="ECO:0000256" key="5">
    <source>
        <dbReference type="ARBA" id="ARBA00023015"/>
    </source>
</evidence>
<dbReference type="CDD" id="cd09578">
    <property type="entry name" value="SAM_Scm"/>
    <property type="match status" value="1"/>
</dbReference>
<dbReference type="Pfam" id="PF00536">
    <property type="entry name" value="SAM_1"/>
    <property type="match status" value="1"/>
</dbReference>
<dbReference type="SUPFAM" id="SSF63748">
    <property type="entry name" value="Tudor/PWWP/MBT"/>
    <property type="match status" value="2"/>
</dbReference>
<dbReference type="SMART" id="SM00454">
    <property type="entry name" value="SAM"/>
    <property type="match status" value="1"/>
</dbReference>
<dbReference type="AlphaFoldDB" id="A0AAD9C6G3"/>
<evidence type="ECO:0000256" key="2">
    <source>
        <dbReference type="ARBA" id="ARBA00008469"/>
    </source>
</evidence>
<sequence>MGKTALKDQREGKKEKAGRMLPLTPPANNKDSFSWEEYLKETSATPAPPACFRQARVPPSNDFKTGMKLEARDPRNSTSVCIATVMGLTGVRLRLRLDGQRQLQRLLETRGRFRMNASSWPMFLLRTLNGAEMAPATAFKKEPPRPPQNLFRPGMKLEAVDKKNPYLICPATVGEVKGDEVFVMFDGWRGAFDYWCLYESRDMFPVGWCSLTTHSLQAPGNSVSLLKPPPPSCPPCKPSRRSLQPPHRLPPPMPPLPVRKGVRGRRPKSETLALLRGLAEAKALNTAGDQDLIPDLIPDLETRLPKKRGPKPGSKRKSKMLQSPPQLQSSQVPQDGPPSLTSVVSTGKLTFLWKQMQRLPDHFGPGPVNSVLQEVVQACISCTPQPRVLLSSLQSQAGGGGAVRVRTDGGVRLVRLPSASSASFVLRFLENMCRHLQCDSLFSSQPFSLYHRKSVKQEALEAPSLARGGKRSLSGVSPPYAAPLSPKLLRPEAHPSEAETHEDSTLLKDQRFMDSASVTPRPPHPGSTPRRLASPPSEPGAKQPLRQVEAASSTTGPEVGGVSEGPGRNPSCWSIEEVMQFVREADPAALAPHAELFRKHEIDGRALLLLRSDMIMKYMGLKLGPALKLCHHIERLKQGRL</sequence>
<dbReference type="GO" id="GO:0042393">
    <property type="term" value="F:histone binding"/>
    <property type="evidence" value="ECO:0007669"/>
    <property type="project" value="TreeGrafter"/>
</dbReference>
<dbReference type="InterPro" id="IPR050548">
    <property type="entry name" value="PcG_chromatin_remod_factors"/>
</dbReference>
<feature type="compositionally biased region" description="Basic residues" evidence="9">
    <location>
        <begin position="305"/>
        <end position="319"/>
    </location>
</feature>
<dbReference type="InterPro" id="IPR013761">
    <property type="entry name" value="SAM/pointed_sf"/>
</dbReference>
<feature type="compositionally biased region" description="Basic and acidic residues" evidence="9">
    <location>
        <begin position="1"/>
        <end position="18"/>
    </location>
</feature>
<comment type="caution">
    <text evidence="11">The sequence shown here is derived from an EMBL/GenBank/DDBJ whole genome shotgun (WGS) entry which is preliminary data.</text>
</comment>
<feature type="compositionally biased region" description="Low complexity" evidence="9">
    <location>
        <begin position="321"/>
        <end position="334"/>
    </location>
</feature>
<keyword evidence="5" id="KW-0805">Transcription regulation</keyword>
<dbReference type="PANTHER" id="PTHR12247:SF84">
    <property type="entry name" value="SEX COMB ON MIDLEG-LIKE PROTEIN 2"/>
    <property type="match status" value="1"/>
</dbReference>
<feature type="region of interest" description="Disordered" evidence="9">
    <location>
        <begin position="292"/>
        <end position="341"/>
    </location>
</feature>
<evidence type="ECO:0000259" key="10">
    <source>
        <dbReference type="PROSITE" id="PS50105"/>
    </source>
</evidence>
<dbReference type="PANTHER" id="PTHR12247">
    <property type="entry name" value="POLYCOMB GROUP PROTEIN"/>
    <property type="match status" value="1"/>
</dbReference>
<dbReference type="InterPro" id="IPR021987">
    <property type="entry name" value="SLED"/>
</dbReference>
<name>A0AAD9C6G3_DISEL</name>
<evidence type="ECO:0000256" key="9">
    <source>
        <dbReference type="SAM" id="MobiDB-lite"/>
    </source>
</evidence>
<keyword evidence="3" id="KW-0678">Repressor</keyword>
<feature type="repeat" description="MBT" evidence="8">
    <location>
        <begin position="33"/>
        <end position="99"/>
    </location>
</feature>
<dbReference type="InterPro" id="IPR001660">
    <property type="entry name" value="SAM"/>
</dbReference>
<keyword evidence="6" id="KW-0804">Transcription</keyword>
<evidence type="ECO:0000256" key="7">
    <source>
        <dbReference type="ARBA" id="ARBA00023242"/>
    </source>
</evidence>
<dbReference type="Proteomes" id="UP001228049">
    <property type="component" value="Unassembled WGS sequence"/>
</dbReference>
<feature type="repeat" description="MBT" evidence="8">
    <location>
        <begin position="118"/>
        <end position="219"/>
    </location>
</feature>
<feature type="compositionally biased region" description="Pro residues" evidence="9">
    <location>
        <begin position="227"/>
        <end position="237"/>
    </location>
</feature>
<dbReference type="Pfam" id="PF02820">
    <property type="entry name" value="MBT"/>
    <property type="match status" value="2"/>
</dbReference>
<evidence type="ECO:0000256" key="1">
    <source>
        <dbReference type="ARBA" id="ARBA00004123"/>
    </source>
</evidence>
<organism evidence="11 12">
    <name type="scientific">Dissostichus eleginoides</name>
    <name type="common">Patagonian toothfish</name>
    <name type="synonym">Dissostichus amissus</name>
    <dbReference type="NCBI Taxonomy" id="100907"/>
    <lineage>
        <taxon>Eukaryota</taxon>
        <taxon>Metazoa</taxon>
        <taxon>Chordata</taxon>
        <taxon>Craniata</taxon>
        <taxon>Vertebrata</taxon>
        <taxon>Euteleostomi</taxon>
        <taxon>Actinopterygii</taxon>
        <taxon>Neopterygii</taxon>
        <taxon>Teleostei</taxon>
        <taxon>Neoteleostei</taxon>
        <taxon>Acanthomorphata</taxon>
        <taxon>Eupercaria</taxon>
        <taxon>Perciformes</taxon>
        <taxon>Notothenioidei</taxon>
        <taxon>Nototheniidae</taxon>
        <taxon>Dissostichus</taxon>
    </lineage>
</organism>
<dbReference type="Gene3D" id="1.10.150.50">
    <property type="entry name" value="Transcription Factor, Ets-1"/>
    <property type="match status" value="1"/>
</dbReference>
<accession>A0AAD9C6G3</accession>
<dbReference type="GO" id="GO:0003682">
    <property type="term" value="F:chromatin binding"/>
    <property type="evidence" value="ECO:0007669"/>
    <property type="project" value="TreeGrafter"/>
</dbReference>
<dbReference type="Pfam" id="PF12140">
    <property type="entry name" value="SLED"/>
    <property type="match status" value="1"/>
</dbReference>
<gene>
    <name evidence="11" type="ORF">KUDE01_016326</name>
</gene>
<keyword evidence="7" id="KW-0539">Nucleus</keyword>
<feature type="compositionally biased region" description="Pro residues" evidence="9">
    <location>
        <begin position="247"/>
        <end position="257"/>
    </location>
</feature>
<evidence type="ECO:0000256" key="8">
    <source>
        <dbReference type="PROSITE-ProRule" id="PRU00459"/>
    </source>
</evidence>
<protein>
    <submittedName>
        <fullName evidence="11">Sex comb on midleg-like protein 2</fullName>
    </submittedName>
</protein>
<keyword evidence="4" id="KW-0677">Repeat</keyword>
<dbReference type="SMART" id="SM00561">
    <property type="entry name" value="MBT"/>
    <property type="match status" value="2"/>
</dbReference>
<feature type="region of interest" description="Disordered" evidence="9">
    <location>
        <begin position="222"/>
        <end position="267"/>
    </location>
</feature>
<evidence type="ECO:0000256" key="4">
    <source>
        <dbReference type="ARBA" id="ARBA00022737"/>
    </source>
</evidence>
<feature type="region of interest" description="Disordered" evidence="9">
    <location>
        <begin position="515"/>
        <end position="570"/>
    </location>
</feature>
<feature type="domain" description="SAM" evidence="10">
    <location>
        <begin position="573"/>
        <end position="639"/>
    </location>
</feature>
<dbReference type="CDD" id="cd20092">
    <property type="entry name" value="MBT_dScm-like_rpt2"/>
    <property type="match status" value="1"/>
</dbReference>
<dbReference type="InterPro" id="IPR033763">
    <property type="entry name" value="SCML2_RBR"/>
</dbReference>
<evidence type="ECO:0000313" key="11">
    <source>
        <dbReference type="EMBL" id="KAK1896785.1"/>
    </source>
</evidence>
<dbReference type="FunFam" id="1.10.150.50:FF:000018">
    <property type="entry name" value="Polycomb protein scmh1 isoform 4"/>
    <property type="match status" value="1"/>
</dbReference>
<dbReference type="SUPFAM" id="SSF47769">
    <property type="entry name" value="SAM/Pointed domain"/>
    <property type="match status" value="1"/>
</dbReference>
<feature type="region of interest" description="Disordered" evidence="9">
    <location>
        <begin position="1"/>
        <end position="29"/>
    </location>
</feature>
<evidence type="ECO:0000313" key="12">
    <source>
        <dbReference type="Proteomes" id="UP001228049"/>
    </source>
</evidence>
<comment type="subcellular location">
    <subcellularLocation>
        <location evidence="1">Nucleus</location>
    </subcellularLocation>
</comment>
<dbReference type="PROSITE" id="PS51079">
    <property type="entry name" value="MBT"/>
    <property type="match status" value="2"/>
</dbReference>